<dbReference type="Gene3D" id="3.80.10.10">
    <property type="entry name" value="Ribonuclease Inhibitor"/>
    <property type="match status" value="4"/>
</dbReference>
<dbReference type="SMART" id="SM00367">
    <property type="entry name" value="LRR_CC"/>
    <property type="match status" value="11"/>
</dbReference>
<dbReference type="OrthoDB" id="2095648at2759"/>
<evidence type="ECO:0000259" key="1">
    <source>
        <dbReference type="PROSITE" id="PS50181"/>
    </source>
</evidence>
<dbReference type="PROSITE" id="PS50181">
    <property type="entry name" value="FBOX"/>
    <property type="match status" value="3"/>
</dbReference>
<dbReference type="Pfam" id="PF13516">
    <property type="entry name" value="LRR_6"/>
    <property type="match status" value="2"/>
</dbReference>
<gene>
    <name evidence="2" type="ORF">Tsubulata_018056</name>
</gene>
<sequence length="1149" mass="130269">MPRRPKRCTRENKRNLCTRNWVELPRDVTASILHRLGGVEIIETAQKVCTTWRSICKEPSMWSSIDMHNTGEFFDMPYSLVKMCQHAVDRSSGGLQRINIEFFGTDELLQYIVERSSNLKSLRLVMCYDISDEGLVMSAKKMPSLEELELYSCYNTVTGQSIEAVGRSCPLLKSLTLNREAVTRSNWQFDDDDEGFDLDEEAMAIGKSMPGLRHLMIFGNLLTNDGLKAILDGCPHLESLDLRKCFNLKLEEGGLGRRCAERIKVLLLPNDSTAGYPFDVDLTNDCGSTDSSDWYGRLTPPLLDVNNELPRNVTASILHRLGAIEILETGQKVCTTWRSICKEPSMWRSIDMRNLGDLHGMPYCLVKMCRHAVERSSGDRQRINIEYFGTDELLEYIVDRSCSLKSLRLVICYDISDEGLIYAAKKMPLLQELELYYCKNAVSKDSIEVVGRSCPLLKSLTLNQEGIICSNWEEDDDIELDGEAIAIAKSMPELRHLKIFGNLLTNDGLKAILDGCPHLESLDLRQCFNLKLEEGGLGRRCAERIKVLLLPNDSTVGYPFDATLQSFSALDGVVTVKRDRPIVSLVIPPPPPRQEQPELGTRNWLELPRDVTASILHRLGGVEILETAQKVCTTWRSICKEPSMWRSVDMHILLGDLDRLPSSLEKMCRHAVNRSSGDLQHINIEFSAPMNSSSTSSSSLKSLRLVFCRGISDEGLIYAAEKMPLLEELEFHYCYNAVSRDSIEVIGRSCPLLKSFTLNRVGVMCSNWDSDVDEEAMAIGKSMPGLRHLKIFGNLLRNDGLQAILDGCAHLESLDLRQCFNLKLQEGGLERRCAERIKILQHRHHLRRLRAFETGRSYRRTLGPIEIITSAQYVCSAWRRLCRDDPSLWRSIHLRDPYYYEEDDAVPGVTYDLEKICRHAVDRSSGALHDIVIHHFASDNLLRYISDRCVNLKILRLVYCSGVSDECLSVTAPNFRFLEELELSYCGFRSETIEQIGRSLPLLLSFKLNATCYTRLPIVCDDEAFAIAKSMPSLRRLQLFGNKLTNDGLLAILDSCHRLESLDLRHCFNVNLNDRELERRGIGRIKELRAPNDSTADYPFNQEIHDLVSSEEDYPSGISDVDLMSDDDDGFYEFSGGSDMSDYEALYFD</sequence>
<proteinExistence type="predicted"/>
<dbReference type="EMBL" id="JAKUCV010007233">
    <property type="protein sequence ID" value="KAJ4824236.1"/>
    <property type="molecule type" value="Genomic_DNA"/>
</dbReference>
<dbReference type="InterPro" id="IPR032675">
    <property type="entry name" value="LRR_dom_sf"/>
</dbReference>
<dbReference type="SUPFAM" id="SSF52058">
    <property type="entry name" value="L domain-like"/>
    <property type="match status" value="1"/>
</dbReference>
<feature type="domain" description="F-box" evidence="1">
    <location>
        <begin position="601"/>
        <end position="648"/>
    </location>
</feature>
<feature type="domain" description="F-box" evidence="1">
    <location>
        <begin position="18"/>
        <end position="65"/>
    </location>
</feature>
<reference evidence="2" key="2">
    <citation type="journal article" date="2023" name="Plants (Basel)">
        <title>Annotation of the Turnera subulata (Passifloraceae) Draft Genome Reveals the S-Locus Evolved after the Divergence of Turneroideae from Passifloroideae in a Stepwise Manner.</title>
        <authorList>
            <person name="Henning P.M."/>
            <person name="Roalson E.H."/>
            <person name="Mir W."/>
            <person name="McCubbin A.G."/>
            <person name="Shore J.S."/>
        </authorList>
    </citation>
    <scope>NUCLEOTIDE SEQUENCE</scope>
    <source>
        <strain evidence="2">F60SS</strain>
    </source>
</reference>
<dbReference type="SUPFAM" id="SSF81383">
    <property type="entry name" value="F-box domain"/>
    <property type="match status" value="3"/>
</dbReference>
<dbReference type="Proteomes" id="UP001141552">
    <property type="component" value="Unassembled WGS sequence"/>
</dbReference>
<dbReference type="AlphaFoldDB" id="A0A9Q0IZQ0"/>
<dbReference type="InterPro" id="IPR006553">
    <property type="entry name" value="Leu-rich_rpt_Cys-con_subtyp"/>
</dbReference>
<evidence type="ECO:0000313" key="2">
    <source>
        <dbReference type="EMBL" id="KAJ4824236.1"/>
    </source>
</evidence>
<dbReference type="Pfam" id="PF12937">
    <property type="entry name" value="F-box-like"/>
    <property type="match status" value="3"/>
</dbReference>
<dbReference type="CDD" id="cd22164">
    <property type="entry name" value="F-box_AtSKIP19-like"/>
    <property type="match status" value="3"/>
</dbReference>
<dbReference type="PANTHER" id="PTHR38926">
    <property type="entry name" value="F-BOX DOMAIN CONTAINING PROTEIN, EXPRESSED"/>
    <property type="match status" value="1"/>
</dbReference>
<dbReference type="InterPro" id="IPR036047">
    <property type="entry name" value="F-box-like_dom_sf"/>
</dbReference>
<reference evidence="2" key="1">
    <citation type="submission" date="2022-02" db="EMBL/GenBank/DDBJ databases">
        <authorList>
            <person name="Henning P.M."/>
            <person name="McCubbin A.G."/>
            <person name="Shore J.S."/>
        </authorList>
    </citation>
    <scope>NUCLEOTIDE SEQUENCE</scope>
    <source>
        <strain evidence="2">F60SS</strain>
        <tissue evidence="2">Leaves</tissue>
    </source>
</reference>
<name>A0A9Q0IZQ0_9ROSI</name>
<accession>A0A9Q0IZQ0</accession>
<dbReference type="InterPro" id="IPR001611">
    <property type="entry name" value="Leu-rich_rpt"/>
</dbReference>
<dbReference type="SMART" id="SM00256">
    <property type="entry name" value="FBOX"/>
    <property type="match status" value="3"/>
</dbReference>
<keyword evidence="3" id="KW-1185">Reference proteome</keyword>
<protein>
    <recommendedName>
        <fullName evidence="1">F-box domain-containing protein</fullName>
    </recommendedName>
</protein>
<dbReference type="InterPro" id="IPR001810">
    <property type="entry name" value="F-box_dom"/>
</dbReference>
<organism evidence="2 3">
    <name type="scientific">Turnera subulata</name>
    <dbReference type="NCBI Taxonomy" id="218843"/>
    <lineage>
        <taxon>Eukaryota</taxon>
        <taxon>Viridiplantae</taxon>
        <taxon>Streptophyta</taxon>
        <taxon>Embryophyta</taxon>
        <taxon>Tracheophyta</taxon>
        <taxon>Spermatophyta</taxon>
        <taxon>Magnoliopsida</taxon>
        <taxon>eudicotyledons</taxon>
        <taxon>Gunneridae</taxon>
        <taxon>Pentapetalae</taxon>
        <taxon>rosids</taxon>
        <taxon>fabids</taxon>
        <taxon>Malpighiales</taxon>
        <taxon>Passifloraceae</taxon>
        <taxon>Turnera</taxon>
    </lineage>
</organism>
<dbReference type="Gene3D" id="1.20.1280.50">
    <property type="match status" value="3"/>
</dbReference>
<feature type="domain" description="F-box" evidence="1">
    <location>
        <begin position="303"/>
        <end position="350"/>
    </location>
</feature>
<dbReference type="SUPFAM" id="SSF52047">
    <property type="entry name" value="RNI-like"/>
    <property type="match status" value="1"/>
</dbReference>
<dbReference type="PANTHER" id="PTHR38926:SF2">
    <property type="entry name" value="F-BOX_LRR-REPEAT PROTEIN 21-RELATED"/>
    <property type="match status" value="1"/>
</dbReference>
<comment type="caution">
    <text evidence="2">The sequence shown here is derived from an EMBL/GenBank/DDBJ whole genome shotgun (WGS) entry which is preliminary data.</text>
</comment>
<evidence type="ECO:0000313" key="3">
    <source>
        <dbReference type="Proteomes" id="UP001141552"/>
    </source>
</evidence>